<dbReference type="InterPro" id="IPR025109">
    <property type="entry name" value="DUF4031"/>
</dbReference>
<sequence>MAVYVDDAAIVWKGKPRFHLSADSVDELHGFAQAVGINRCWYHAGARHPHYDITEPQRATAIANGAIAVSQRELMQVARRINRNSVSGNAR</sequence>
<evidence type="ECO:0000313" key="2">
    <source>
        <dbReference type="EMBL" id="ASW03681.1"/>
    </source>
</evidence>
<organism evidence="2 3">
    <name type="scientific">Paraburkholderia aromaticivorans</name>
    <dbReference type="NCBI Taxonomy" id="2026199"/>
    <lineage>
        <taxon>Bacteria</taxon>
        <taxon>Pseudomonadati</taxon>
        <taxon>Pseudomonadota</taxon>
        <taxon>Betaproteobacteria</taxon>
        <taxon>Burkholderiales</taxon>
        <taxon>Burkholderiaceae</taxon>
        <taxon>Paraburkholderia</taxon>
    </lineage>
</organism>
<evidence type="ECO:0000313" key="3">
    <source>
        <dbReference type="Proteomes" id="UP000215158"/>
    </source>
</evidence>
<dbReference type="EMBL" id="CP022992">
    <property type="protein sequence ID" value="ASW03681.1"/>
    <property type="molecule type" value="Genomic_DNA"/>
</dbReference>
<dbReference type="OrthoDB" id="9808993at2"/>
<dbReference type="Pfam" id="PF13223">
    <property type="entry name" value="DUF4031"/>
    <property type="match status" value="1"/>
</dbReference>
<evidence type="ECO:0000259" key="1">
    <source>
        <dbReference type="Pfam" id="PF13223"/>
    </source>
</evidence>
<dbReference type="RefSeq" id="WP_095423494.1">
    <property type="nucleotide sequence ID" value="NZ_CP022992.1"/>
</dbReference>
<proteinExistence type="predicted"/>
<dbReference type="Proteomes" id="UP000215158">
    <property type="component" value="Plasmid pBN2"/>
</dbReference>
<accession>A0A248VXC5</accession>
<name>A0A248VXC5_9BURK</name>
<keyword evidence="3" id="KW-1185">Reference proteome</keyword>
<dbReference type="AlphaFoldDB" id="A0A248VXC5"/>
<protein>
    <recommendedName>
        <fullName evidence="1">DUF4031 domain-containing protein</fullName>
    </recommendedName>
</protein>
<gene>
    <name evidence="2" type="ORF">CJU94_36385</name>
</gene>
<reference evidence="2 3" key="1">
    <citation type="submission" date="2017-08" db="EMBL/GenBank/DDBJ databases">
        <title>Identification and genetic characteristics of simultaneous BTEX- and naphthalene-degrading Paraburkholderia sp. BN5 isolated from petroleum-contaminated soil.</title>
        <authorList>
            <person name="Lee Y."/>
            <person name="Jeon C.O."/>
        </authorList>
    </citation>
    <scope>NUCLEOTIDE SEQUENCE [LARGE SCALE GENOMIC DNA]</scope>
    <source>
        <strain evidence="2 3">BN5</strain>
        <plasmid evidence="2 3">pBN2</plasmid>
    </source>
</reference>
<feature type="domain" description="DUF4031" evidence="1">
    <location>
        <begin position="3"/>
        <end position="80"/>
    </location>
</feature>
<geneLocation type="plasmid" evidence="2 3">
    <name>pBN2</name>
</geneLocation>
<keyword evidence="2" id="KW-0614">Plasmid</keyword>
<dbReference type="KEGG" id="parb:CJU94_36385"/>